<accession>A0ABM4JU21</accession>
<proteinExistence type="predicted"/>
<sequence length="321" mass="33919">MPWAWRCPNPSAAVTASLVSNSYAEGHSGQRSGGLGPGRTGRGHPGRKGCSGLGQGGFPFARPTGADSAVRGGATPHTPRCTRLGCALGAGRRSAPGRDHSQGTRDQQPPEDRLRLPNLLLSRDFRRSGREARLRGCQGNWAVPARAGRRRLSSFCVLASETSGVAIPELPAPETTASAPGSASAAGGHGPDLRTRAFSLPDAPGASGGRHHLILVPATSRPACLSRSPPRNMRSRTFNWWPRSLSPWASLQWSWPVSSQEFPCSTAPRASSPLELTVVHLWPSPFSYSSVGSALHTGTFLSSAVPSQLSPKWHYSSAFLG</sequence>
<feature type="compositionally biased region" description="Low complexity" evidence="1">
    <location>
        <begin position="172"/>
        <end position="186"/>
    </location>
</feature>
<keyword evidence="2" id="KW-1185">Reference proteome</keyword>
<keyword evidence="3" id="KW-0812">Transmembrane</keyword>
<dbReference type="RefSeq" id="XP_070419433.1">
    <property type="nucleotide sequence ID" value="XM_070563332.1"/>
</dbReference>
<evidence type="ECO:0000256" key="1">
    <source>
        <dbReference type="SAM" id="MobiDB-lite"/>
    </source>
</evidence>
<feature type="compositionally biased region" description="Gly residues" evidence="1">
    <location>
        <begin position="31"/>
        <end position="40"/>
    </location>
</feature>
<gene>
    <name evidence="3" type="primary">TMEM107</name>
</gene>
<dbReference type="Proteomes" id="UP001652662">
    <property type="component" value="Chromosome 10"/>
</dbReference>
<protein>
    <submittedName>
        <fullName evidence="3">Transmembrane protein 107 isoform X1</fullName>
    </submittedName>
</protein>
<feature type="region of interest" description="Disordered" evidence="1">
    <location>
        <begin position="24"/>
        <end position="117"/>
    </location>
</feature>
<dbReference type="GeneID" id="103564285"/>
<evidence type="ECO:0000313" key="3">
    <source>
        <dbReference type="RefSeq" id="XP_070419433.1"/>
    </source>
</evidence>
<evidence type="ECO:0000313" key="2">
    <source>
        <dbReference type="Proteomes" id="UP001652662"/>
    </source>
</evidence>
<reference evidence="3" key="1">
    <citation type="submission" date="2025-08" db="UniProtKB">
        <authorList>
            <consortium name="RefSeq"/>
        </authorList>
    </citation>
    <scope>IDENTIFICATION</scope>
    <source>
        <tissue evidence="3">Blood</tissue>
    </source>
</reference>
<name>A0ABM4JU21_EQUPR</name>
<feature type="compositionally biased region" description="Basic and acidic residues" evidence="1">
    <location>
        <begin position="96"/>
        <end position="115"/>
    </location>
</feature>
<organism evidence="2 3">
    <name type="scientific">Equus przewalskii</name>
    <name type="common">Przewalski's horse</name>
    <name type="synonym">Equus caballus przewalskii</name>
    <dbReference type="NCBI Taxonomy" id="9798"/>
    <lineage>
        <taxon>Eukaryota</taxon>
        <taxon>Metazoa</taxon>
        <taxon>Chordata</taxon>
        <taxon>Craniata</taxon>
        <taxon>Vertebrata</taxon>
        <taxon>Euteleostomi</taxon>
        <taxon>Mammalia</taxon>
        <taxon>Eutheria</taxon>
        <taxon>Laurasiatheria</taxon>
        <taxon>Perissodactyla</taxon>
        <taxon>Equidae</taxon>
        <taxon>Equus</taxon>
    </lineage>
</organism>
<feature type="region of interest" description="Disordered" evidence="1">
    <location>
        <begin position="170"/>
        <end position="202"/>
    </location>
</feature>
<keyword evidence="3" id="KW-0472">Membrane</keyword>